<keyword evidence="2" id="KW-0238">DNA-binding</keyword>
<evidence type="ECO:0000313" key="7">
    <source>
        <dbReference type="Proteomes" id="UP000037729"/>
    </source>
</evidence>
<dbReference type="EMBL" id="LIUF01000013">
    <property type="protein sequence ID" value="KOX91360.1"/>
    <property type="molecule type" value="Genomic_DNA"/>
</dbReference>
<dbReference type="CDD" id="cd00090">
    <property type="entry name" value="HTH_ARSR"/>
    <property type="match status" value="1"/>
</dbReference>
<dbReference type="InterPro" id="IPR011017">
    <property type="entry name" value="TRASH_dom"/>
</dbReference>
<dbReference type="PANTHER" id="PTHR43413">
    <property type="entry name" value="TRANSCRIPTIONAL REGULATOR, ASNC FAMILY"/>
    <property type="match status" value="1"/>
</dbReference>
<dbReference type="InterPro" id="IPR011991">
    <property type="entry name" value="ArsR-like_HTH"/>
</dbReference>
<dbReference type="Pfam" id="PF24273">
    <property type="entry name" value="TRASH_HVO_1752_C"/>
    <property type="match status" value="1"/>
</dbReference>
<accession>A0A0M9AI25</accession>
<dbReference type="InterPro" id="IPR019888">
    <property type="entry name" value="Tscrpt_reg_AsnC-like"/>
</dbReference>
<dbReference type="PROSITE" id="PS50956">
    <property type="entry name" value="HTH_ASNC_2"/>
    <property type="match status" value="1"/>
</dbReference>
<name>A0A0M9AI25_9EURY</name>
<keyword evidence="3" id="KW-0804">Transcription</keyword>
<dbReference type="Gene3D" id="1.10.10.10">
    <property type="entry name" value="Winged helix-like DNA-binding domain superfamily/Winged helix DNA-binding domain"/>
    <property type="match status" value="1"/>
</dbReference>
<keyword evidence="1" id="KW-0805">Transcription regulation</keyword>
<evidence type="ECO:0000313" key="6">
    <source>
        <dbReference type="EMBL" id="KOX91360.1"/>
    </source>
</evidence>
<organism evidence="5 7">
    <name type="scientific">Haloarcula rubripromontorii</name>
    <dbReference type="NCBI Taxonomy" id="1705562"/>
    <lineage>
        <taxon>Archaea</taxon>
        <taxon>Methanobacteriati</taxon>
        <taxon>Methanobacteriota</taxon>
        <taxon>Stenosarchaea group</taxon>
        <taxon>Halobacteria</taxon>
        <taxon>Halobacteriales</taxon>
        <taxon>Haloarculaceae</taxon>
        <taxon>Haloarcula</taxon>
    </lineage>
</organism>
<dbReference type="STRING" id="1705562.AMS69_19260"/>
<dbReference type="InterPro" id="IPR056526">
    <property type="entry name" value="TRASH_HVO_1752"/>
</dbReference>
<keyword evidence="7" id="KW-1185">Reference proteome</keyword>
<evidence type="ECO:0000259" key="4">
    <source>
        <dbReference type="PROSITE" id="PS50956"/>
    </source>
</evidence>
<reference evidence="5 7" key="1">
    <citation type="submission" date="2015-08" db="EMBL/GenBank/DDBJ databases">
        <title>Genomes of Isolates from Cabo Rojo, PR.</title>
        <authorList>
            <person name="Sanchez-Nieves R.L."/>
            <person name="Montalvo-Rodriguez R."/>
        </authorList>
    </citation>
    <scope>NUCLEOTIDE SEQUENCE [LARGE SCALE GENOMIC DNA]</scope>
    <source>
        <strain evidence="5 7">SL3</strain>
    </source>
</reference>
<dbReference type="GO" id="GO:0043565">
    <property type="term" value="F:sequence-specific DNA binding"/>
    <property type="evidence" value="ECO:0007669"/>
    <property type="project" value="InterPro"/>
</dbReference>
<dbReference type="SUPFAM" id="SSF46785">
    <property type="entry name" value="Winged helix' DNA-binding domain"/>
    <property type="match status" value="1"/>
</dbReference>
<sequence>MPGLDDTDHEILRLLLEDARRPYSDIAERVDLSAPAVSDRVDRLVEMGLIEGFTVDIDRSLLQAGVPVLLEVTAKPGRAADIATAASDADAVERVYRTAGGRVVLVANVSQADASELLAEHVDLGDVERYEVRMIADTEWTVGLGAAEFAPDCAECGNSVDEEGEQRTLDGERYYFCCGSCAERFVDQYESLKEGA</sequence>
<dbReference type="SMART" id="SM00746">
    <property type="entry name" value="TRASH"/>
    <property type="match status" value="1"/>
</dbReference>
<dbReference type="EMBL" id="LIUF01000017">
    <property type="protein sequence ID" value="KOX91285.1"/>
    <property type="molecule type" value="Genomic_DNA"/>
</dbReference>
<dbReference type="PATRIC" id="fig|1705562.3.peg.694"/>
<evidence type="ECO:0000313" key="5">
    <source>
        <dbReference type="EMBL" id="KOX91285.1"/>
    </source>
</evidence>
<dbReference type="InterPro" id="IPR000485">
    <property type="entry name" value="AsnC-type_HTH_dom"/>
</dbReference>
<dbReference type="InterPro" id="IPR050684">
    <property type="entry name" value="HTH-Siroheme_Decarb"/>
</dbReference>
<dbReference type="PRINTS" id="PR00033">
    <property type="entry name" value="HTHASNC"/>
</dbReference>
<dbReference type="SMART" id="SM00344">
    <property type="entry name" value="HTH_ASNC"/>
    <property type="match status" value="1"/>
</dbReference>
<evidence type="ECO:0000256" key="1">
    <source>
        <dbReference type="ARBA" id="ARBA00023015"/>
    </source>
</evidence>
<dbReference type="Proteomes" id="UP000037729">
    <property type="component" value="Unassembled WGS sequence"/>
</dbReference>
<evidence type="ECO:0000256" key="3">
    <source>
        <dbReference type="ARBA" id="ARBA00023163"/>
    </source>
</evidence>
<evidence type="ECO:0000256" key="2">
    <source>
        <dbReference type="ARBA" id="ARBA00023125"/>
    </source>
</evidence>
<comment type="caution">
    <text evidence="5">The sequence shown here is derived from an EMBL/GenBank/DDBJ whole genome shotgun (WGS) entry which is preliminary data.</text>
</comment>
<dbReference type="Pfam" id="PF13412">
    <property type="entry name" value="HTH_24"/>
    <property type="match status" value="1"/>
</dbReference>
<protein>
    <submittedName>
        <fullName evidence="5">ArsR family transcriptional regulator</fullName>
    </submittedName>
</protein>
<dbReference type="OrthoDB" id="33200at2157"/>
<dbReference type="AlphaFoldDB" id="A0A0M9AI25"/>
<dbReference type="PANTHER" id="PTHR43413:SF4">
    <property type="entry name" value="HTH-TYPE TRANSCRIPTIONAL REGULATOR LYSM"/>
    <property type="match status" value="1"/>
</dbReference>
<proteinExistence type="predicted"/>
<feature type="domain" description="HTH asnC-type" evidence="4">
    <location>
        <begin position="4"/>
        <end position="67"/>
    </location>
</feature>
<dbReference type="InterPro" id="IPR036388">
    <property type="entry name" value="WH-like_DNA-bd_sf"/>
</dbReference>
<dbReference type="InterPro" id="IPR036390">
    <property type="entry name" value="WH_DNA-bd_sf"/>
</dbReference>
<dbReference type="RefSeq" id="WP_053969648.1">
    <property type="nucleotide sequence ID" value="NZ_JAWJXX010000009.1"/>
</dbReference>
<gene>
    <name evidence="6" type="ORF">AMS69_19260</name>
    <name evidence="5" type="ORF">AMS69_19530</name>
</gene>